<protein>
    <submittedName>
        <fullName evidence="1">Uncharacterized protein</fullName>
    </submittedName>
</protein>
<dbReference type="EMBL" id="CM046103">
    <property type="protein sequence ID" value="KAI8427425.1"/>
    <property type="molecule type" value="Genomic_DNA"/>
</dbReference>
<proteinExistence type="predicted"/>
<dbReference type="Proteomes" id="UP001064048">
    <property type="component" value="Chromosome 3"/>
</dbReference>
<gene>
    <name evidence="1" type="ORF">MSG28_001971</name>
</gene>
<comment type="caution">
    <text evidence="1">The sequence shown here is derived from an EMBL/GenBank/DDBJ whole genome shotgun (WGS) entry which is preliminary data.</text>
</comment>
<sequence>MPLLGVVLEHAAALTRPDVLQFDGEMGQFNNFYNTSSNDPDNKQSGRPPFNSETHRNLLMCLVWLLKSCSRAALAACCADLPPARLHALLHVIHLCFAAHEYKVPP</sequence>
<accession>A0ACC0JTP1</accession>
<keyword evidence="2" id="KW-1185">Reference proteome</keyword>
<reference evidence="1 2" key="1">
    <citation type="journal article" date="2022" name="Genome Biol. Evol.">
        <title>The Spruce Budworm Genome: Reconstructing the Evolutionary History of Antifreeze Proteins.</title>
        <authorList>
            <person name="Beliveau C."/>
            <person name="Gagne P."/>
            <person name="Picq S."/>
            <person name="Vernygora O."/>
            <person name="Keeling C.I."/>
            <person name="Pinkney K."/>
            <person name="Doucet D."/>
            <person name="Wen F."/>
            <person name="Johnston J.S."/>
            <person name="Maaroufi H."/>
            <person name="Boyle B."/>
            <person name="Laroche J."/>
            <person name="Dewar K."/>
            <person name="Juretic N."/>
            <person name="Blackburn G."/>
            <person name="Nisole A."/>
            <person name="Brunet B."/>
            <person name="Brandao M."/>
            <person name="Lumley L."/>
            <person name="Duan J."/>
            <person name="Quan G."/>
            <person name="Lucarotti C.J."/>
            <person name="Roe A.D."/>
            <person name="Sperling F.A.H."/>
            <person name="Levesque R.C."/>
            <person name="Cusson M."/>
        </authorList>
    </citation>
    <scope>NUCLEOTIDE SEQUENCE [LARGE SCALE GENOMIC DNA]</scope>
    <source>
        <strain evidence="1">Glfc:IPQL:Cfum</strain>
    </source>
</reference>
<organism evidence="1 2">
    <name type="scientific">Choristoneura fumiferana</name>
    <name type="common">Spruce budworm moth</name>
    <name type="synonym">Archips fumiferana</name>
    <dbReference type="NCBI Taxonomy" id="7141"/>
    <lineage>
        <taxon>Eukaryota</taxon>
        <taxon>Metazoa</taxon>
        <taxon>Ecdysozoa</taxon>
        <taxon>Arthropoda</taxon>
        <taxon>Hexapoda</taxon>
        <taxon>Insecta</taxon>
        <taxon>Pterygota</taxon>
        <taxon>Neoptera</taxon>
        <taxon>Endopterygota</taxon>
        <taxon>Lepidoptera</taxon>
        <taxon>Glossata</taxon>
        <taxon>Ditrysia</taxon>
        <taxon>Tortricoidea</taxon>
        <taxon>Tortricidae</taxon>
        <taxon>Tortricinae</taxon>
        <taxon>Choristoneura</taxon>
    </lineage>
</organism>
<evidence type="ECO:0000313" key="1">
    <source>
        <dbReference type="EMBL" id="KAI8427425.1"/>
    </source>
</evidence>
<evidence type="ECO:0000313" key="2">
    <source>
        <dbReference type="Proteomes" id="UP001064048"/>
    </source>
</evidence>
<name>A0ACC0JTP1_CHOFU</name>